<feature type="domain" description="Multidrug resistance protein MdtA-like C-terminal permuted SH3" evidence="3">
    <location>
        <begin position="304"/>
        <end position="363"/>
    </location>
</feature>
<gene>
    <name evidence="4" type="ORF">DDY73_03450</name>
</gene>
<dbReference type="InterPro" id="IPR058627">
    <property type="entry name" value="MdtA-like_C"/>
</dbReference>
<dbReference type="InterPro" id="IPR006143">
    <property type="entry name" value="RND_pump_MFP"/>
</dbReference>
<dbReference type="GO" id="GO:0015679">
    <property type="term" value="P:plasma membrane copper ion transport"/>
    <property type="evidence" value="ECO:0007669"/>
    <property type="project" value="TreeGrafter"/>
</dbReference>
<comment type="caution">
    <text evidence="4">The sequence shown here is derived from an EMBL/GenBank/DDBJ whole genome shotgun (WGS) entry which is preliminary data.</text>
</comment>
<dbReference type="Gene3D" id="2.40.50.100">
    <property type="match status" value="1"/>
</dbReference>
<dbReference type="Pfam" id="PF25967">
    <property type="entry name" value="RND-MFP_C"/>
    <property type="match status" value="1"/>
</dbReference>
<accession>A0A354M0J8</accession>
<name>A0A354M0J8_9BACT</name>
<dbReference type="GO" id="GO:0060003">
    <property type="term" value="P:copper ion export"/>
    <property type="evidence" value="ECO:0007669"/>
    <property type="project" value="TreeGrafter"/>
</dbReference>
<proteinExistence type="inferred from homology"/>
<dbReference type="AlphaFoldDB" id="A0A354M0J8"/>
<dbReference type="RefSeq" id="WP_122304071.1">
    <property type="nucleotide sequence ID" value="NZ_CATXLH010000005.1"/>
</dbReference>
<dbReference type="Gene3D" id="1.10.287.470">
    <property type="entry name" value="Helix hairpin bin"/>
    <property type="match status" value="1"/>
</dbReference>
<dbReference type="Proteomes" id="UP000262954">
    <property type="component" value="Unassembled WGS sequence"/>
</dbReference>
<evidence type="ECO:0000313" key="4">
    <source>
        <dbReference type="EMBL" id="HBJ08037.1"/>
    </source>
</evidence>
<evidence type="ECO:0000259" key="3">
    <source>
        <dbReference type="Pfam" id="PF25967"/>
    </source>
</evidence>
<dbReference type="InterPro" id="IPR051909">
    <property type="entry name" value="MFP_Cation_Efflux"/>
</dbReference>
<dbReference type="EMBL" id="DNWC01000050">
    <property type="protein sequence ID" value="HBJ08037.1"/>
    <property type="molecule type" value="Genomic_DNA"/>
</dbReference>
<evidence type="ECO:0000256" key="1">
    <source>
        <dbReference type="ARBA" id="ARBA00009477"/>
    </source>
</evidence>
<protein>
    <submittedName>
        <fullName evidence="4">Efflux transporter periplasmic adaptor subunit</fullName>
    </submittedName>
</protein>
<reference evidence="4 5" key="1">
    <citation type="journal article" date="2018" name="Nat. Biotechnol.">
        <title>A standardized bacterial taxonomy based on genome phylogeny substantially revises the tree of life.</title>
        <authorList>
            <person name="Parks D.H."/>
            <person name="Chuvochina M."/>
            <person name="Waite D.W."/>
            <person name="Rinke C."/>
            <person name="Skarshewski A."/>
            <person name="Chaumeil P.A."/>
            <person name="Hugenholtz P."/>
        </authorList>
    </citation>
    <scope>NUCLEOTIDE SEQUENCE [LARGE SCALE GENOMIC DNA]</scope>
    <source>
        <strain evidence="4">UBA11482</strain>
    </source>
</reference>
<dbReference type="FunFam" id="2.40.420.20:FF:000006">
    <property type="entry name" value="RND family efflux transporter MFP subunit"/>
    <property type="match status" value="1"/>
</dbReference>
<dbReference type="Gene3D" id="2.40.420.20">
    <property type="match status" value="1"/>
</dbReference>
<dbReference type="PANTHER" id="PTHR30097">
    <property type="entry name" value="CATION EFFLUX SYSTEM PROTEIN CUSB"/>
    <property type="match status" value="1"/>
</dbReference>
<dbReference type="PANTHER" id="PTHR30097:SF4">
    <property type="entry name" value="SLR6042 PROTEIN"/>
    <property type="match status" value="1"/>
</dbReference>
<organism evidence="4 5">
    <name type="scientific">Coprobacter fastidiosus</name>
    <dbReference type="NCBI Taxonomy" id="1099853"/>
    <lineage>
        <taxon>Bacteria</taxon>
        <taxon>Pseudomonadati</taxon>
        <taxon>Bacteroidota</taxon>
        <taxon>Bacteroidia</taxon>
        <taxon>Bacteroidales</taxon>
        <taxon>Barnesiellaceae</taxon>
        <taxon>Coprobacter</taxon>
    </lineage>
</organism>
<evidence type="ECO:0000313" key="5">
    <source>
        <dbReference type="Proteomes" id="UP000262954"/>
    </source>
</evidence>
<evidence type="ECO:0000256" key="2">
    <source>
        <dbReference type="ARBA" id="ARBA00022448"/>
    </source>
</evidence>
<dbReference type="NCBIfam" id="TIGR01730">
    <property type="entry name" value="RND_mfp"/>
    <property type="match status" value="1"/>
</dbReference>
<dbReference type="GO" id="GO:0016020">
    <property type="term" value="C:membrane"/>
    <property type="evidence" value="ECO:0007669"/>
    <property type="project" value="InterPro"/>
</dbReference>
<dbReference type="GO" id="GO:0030313">
    <property type="term" value="C:cell envelope"/>
    <property type="evidence" value="ECO:0007669"/>
    <property type="project" value="TreeGrafter"/>
</dbReference>
<dbReference type="PROSITE" id="PS51257">
    <property type="entry name" value="PROKAR_LIPOPROTEIN"/>
    <property type="match status" value="1"/>
</dbReference>
<dbReference type="GO" id="GO:0022857">
    <property type="term" value="F:transmembrane transporter activity"/>
    <property type="evidence" value="ECO:0007669"/>
    <property type="project" value="InterPro"/>
</dbReference>
<dbReference type="Gene3D" id="2.40.30.170">
    <property type="match status" value="1"/>
</dbReference>
<comment type="similarity">
    <text evidence="1">Belongs to the membrane fusion protein (MFP) (TC 8.A.1) family.</text>
</comment>
<keyword evidence="2" id="KW-0813">Transport</keyword>
<dbReference type="SUPFAM" id="SSF111369">
    <property type="entry name" value="HlyD-like secretion proteins"/>
    <property type="match status" value="1"/>
</dbReference>
<sequence length="383" mass="42156">MKHIIICIIASAYFFAGCNNNTPKDVDHEHQQNEVDTDHEHEDEIIFTEEKAQAAGIVISEIQPKTFRNVIKTSGQVLAAQGDDMTIAATSSGIVAFGKASLTEGSAVNKGTILLSISAQNIQDGDPAEKAEITYRTAQKEYERAAILYRDKIISEKEYNQALSSYETARVAWKATAGHQGNNGIAITSPMNGFIKSRLVNDGDYVEIGQPLLNISQNRRLMLKAEVSERYYQFLPTLTSAHFKTPYNDKVYTLESLNGKLKSYGRSSDNGSFYLPVIFEFDNKGDIIPGSYVEVFLLSGNTNNVITVPVTALTEEQGSYFVYLQLDKEGYKKQEVTLGVNDGKEVQILAGIKPGDRVVTKGAYQVKLAANSSIIPEGHSHSH</sequence>